<evidence type="ECO:0000313" key="2">
    <source>
        <dbReference type="EMBL" id="MBX37974.1"/>
    </source>
</evidence>
<evidence type="ECO:0000256" key="1">
    <source>
        <dbReference type="SAM" id="Phobius"/>
    </source>
</evidence>
<protein>
    <submittedName>
        <fullName evidence="2">Uncharacterized protein</fullName>
    </submittedName>
</protein>
<sequence length="121" mass="13678">MHCLLNVWPIVVFLCIILSARVITRNPSLEQCVLEPDGTIWKLNTGWCVNAVLINVTKFMVRGIIHSFITFFRGFLFSEIAVIQNGPIGCIRNHGMRPPECNRSYTVIVAISDCISHNESF</sequence>
<dbReference type="AlphaFoldDB" id="A0A2P2N650"/>
<organism evidence="2">
    <name type="scientific">Rhizophora mucronata</name>
    <name type="common">Asiatic mangrove</name>
    <dbReference type="NCBI Taxonomy" id="61149"/>
    <lineage>
        <taxon>Eukaryota</taxon>
        <taxon>Viridiplantae</taxon>
        <taxon>Streptophyta</taxon>
        <taxon>Embryophyta</taxon>
        <taxon>Tracheophyta</taxon>
        <taxon>Spermatophyta</taxon>
        <taxon>Magnoliopsida</taxon>
        <taxon>eudicotyledons</taxon>
        <taxon>Gunneridae</taxon>
        <taxon>Pentapetalae</taxon>
        <taxon>rosids</taxon>
        <taxon>fabids</taxon>
        <taxon>Malpighiales</taxon>
        <taxon>Rhizophoraceae</taxon>
        <taxon>Rhizophora</taxon>
    </lineage>
</organism>
<reference evidence="2" key="1">
    <citation type="submission" date="2018-02" db="EMBL/GenBank/DDBJ databases">
        <title>Rhizophora mucronata_Transcriptome.</title>
        <authorList>
            <person name="Meera S.P."/>
            <person name="Sreeshan A."/>
            <person name="Augustine A."/>
        </authorList>
    </citation>
    <scope>NUCLEOTIDE SEQUENCE</scope>
    <source>
        <tissue evidence="2">Leaf</tissue>
    </source>
</reference>
<keyword evidence="1" id="KW-0812">Transmembrane</keyword>
<dbReference type="EMBL" id="GGEC01057490">
    <property type="protein sequence ID" value="MBX37974.1"/>
    <property type="molecule type" value="Transcribed_RNA"/>
</dbReference>
<accession>A0A2P2N650</accession>
<keyword evidence="1" id="KW-0472">Membrane</keyword>
<keyword evidence="1" id="KW-1133">Transmembrane helix</keyword>
<feature type="transmembrane region" description="Helical" evidence="1">
    <location>
        <begin position="6"/>
        <end position="24"/>
    </location>
</feature>
<proteinExistence type="predicted"/>
<name>A0A2P2N650_RHIMU</name>